<name>A0A225M4I6_9BURK</name>
<evidence type="ECO:0000313" key="4">
    <source>
        <dbReference type="Proteomes" id="UP000214603"/>
    </source>
</evidence>
<dbReference type="NCBIfam" id="NF005753">
    <property type="entry name" value="PRK07577.1"/>
    <property type="match status" value="1"/>
</dbReference>
<dbReference type="InterPro" id="IPR036291">
    <property type="entry name" value="NAD(P)-bd_dom_sf"/>
</dbReference>
<organism evidence="3 4">
    <name type="scientific">Candidimonas nitroreducens</name>
    <dbReference type="NCBI Taxonomy" id="683354"/>
    <lineage>
        <taxon>Bacteria</taxon>
        <taxon>Pseudomonadati</taxon>
        <taxon>Pseudomonadota</taxon>
        <taxon>Betaproteobacteria</taxon>
        <taxon>Burkholderiales</taxon>
        <taxon>Alcaligenaceae</taxon>
        <taxon>Candidimonas</taxon>
    </lineage>
</organism>
<dbReference type="InterPro" id="IPR002347">
    <property type="entry name" value="SDR_fam"/>
</dbReference>
<dbReference type="InterPro" id="IPR050259">
    <property type="entry name" value="SDR"/>
</dbReference>
<evidence type="ECO:0000313" key="3">
    <source>
        <dbReference type="EMBL" id="OWT56254.1"/>
    </source>
</evidence>
<dbReference type="GO" id="GO:0016491">
    <property type="term" value="F:oxidoreductase activity"/>
    <property type="evidence" value="ECO:0007669"/>
    <property type="project" value="UniProtKB-KW"/>
</dbReference>
<evidence type="ECO:0000256" key="1">
    <source>
        <dbReference type="ARBA" id="ARBA00006484"/>
    </source>
</evidence>
<protein>
    <submittedName>
        <fullName evidence="3">Short-chain dehydrogenase</fullName>
    </submittedName>
</protein>
<dbReference type="PANTHER" id="PTHR42879:SF2">
    <property type="entry name" value="3-OXOACYL-[ACYL-CARRIER-PROTEIN] REDUCTASE FABG"/>
    <property type="match status" value="1"/>
</dbReference>
<dbReference type="SUPFAM" id="SSF51735">
    <property type="entry name" value="NAD(P)-binding Rossmann-fold domains"/>
    <property type="match status" value="1"/>
</dbReference>
<dbReference type="OrthoDB" id="8665216at2"/>
<dbReference type="AlphaFoldDB" id="A0A225M4I6"/>
<comment type="caution">
    <text evidence="3">The sequence shown here is derived from an EMBL/GenBank/DDBJ whole genome shotgun (WGS) entry which is preliminary data.</text>
</comment>
<dbReference type="EMBL" id="NJIH01000011">
    <property type="protein sequence ID" value="OWT56254.1"/>
    <property type="molecule type" value="Genomic_DNA"/>
</dbReference>
<dbReference type="PANTHER" id="PTHR42879">
    <property type="entry name" value="3-OXOACYL-(ACYL-CARRIER-PROTEIN) REDUCTASE"/>
    <property type="match status" value="1"/>
</dbReference>
<dbReference type="FunFam" id="3.40.50.720:FF:000173">
    <property type="entry name" value="3-oxoacyl-[acyl-carrier protein] reductase"/>
    <property type="match status" value="1"/>
</dbReference>
<gene>
    <name evidence="3" type="ORF">CEY11_19730</name>
</gene>
<sequence length="238" mass="25349">MKDKCVLVTGATKGIGWAIARRLADMGCHVVGLARHTQEIDFPGYLYSCDLQNAGETEDILRVIREKYPVDAIVNNVGVVKPEPLGEVDLASLYEVLDLNVRVAVQVVQAFVPSMKARKEGRIVNICSRATHGSIWRTSYSAAKSALIGCTHTWALELAEYGITVNAVSPGPIETELFRVNQPVGSEGEKKALASIPMGRLGQPAEVAAAVTFLLSDEAGYITGQVLGVDGGGSLAGR</sequence>
<dbReference type="Proteomes" id="UP000214603">
    <property type="component" value="Unassembled WGS sequence"/>
</dbReference>
<reference evidence="4" key="1">
    <citation type="submission" date="2017-06" db="EMBL/GenBank/DDBJ databases">
        <title>Herbaspirillum phytohormonus sp. nov., isolated from the root nodule of Robinia pseudoacacia in lead-zinc mine.</title>
        <authorList>
            <person name="Fan M."/>
            <person name="Lin Y."/>
        </authorList>
    </citation>
    <scope>NUCLEOTIDE SEQUENCE [LARGE SCALE GENOMIC DNA]</scope>
    <source>
        <strain evidence="4">SC-089</strain>
    </source>
</reference>
<dbReference type="PRINTS" id="PR00080">
    <property type="entry name" value="SDRFAMILY"/>
</dbReference>
<accession>A0A225M4I6</accession>
<keyword evidence="4" id="KW-1185">Reference proteome</keyword>
<proteinExistence type="inferred from homology"/>
<dbReference type="RefSeq" id="WP_088605131.1">
    <property type="nucleotide sequence ID" value="NZ_NJIH01000011.1"/>
</dbReference>
<comment type="similarity">
    <text evidence="1">Belongs to the short-chain dehydrogenases/reductases (SDR) family.</text>
</comment>
<keyword evidence="2" id="KW-0560">Oxidoreductase</keyword>
<dbReference type="Gene3D" id="3.40.50.720">
    <property type="entry name" value="NAD(P)-binding Rossmann-like Domain"/>
    <property type="match status" value="1"/>
</dbReference>
<dbReference type="PRINTS" id="PR00081">
    <property type="entry name" value="GDHRDH"/>
</dbReference>
<dbReference type="Pfam" id="PF13561">
    <property type="entry name" value="adh_short_C2"/>
    <property type="match status" value="1"/>
</dbReference>
<evidence type="ECO:0000256" key="2">
    <source>
        <dbReference type="ARBA" id="ARBA00023002"/>
    </source>
</evidence>